<dbReference type="Gene3D" id="3.30.70.1020">
    <property type="entry name" value="Trehalose-6-phosphate phosphatase related protein, domain 2"/>
    <property type="match status" value="1"/>
</dbReference>
<evidence type="ECO:0000256" key="1">
    <source>
        <dbReference type="ARBA" id="ARBA00005199"/>
    </source>
</evidence>
<dbReference type="CDD" id="cd01627">
    <property type="entry name" value="HAD_TPP"/>
    <property type="match status" value="1"/>
</dbReference>
<organism evidence="5 6">
    <name type="scientific">Novosphingobium resinovorum</name>
    <dbReference type="NCBI Taxonomy" id="158500"/>
    <lineage>
        <taxon>Bacteria</taxon>
        <taxon>Pseudomonadati</taxon>
        <taxon>Pseudomonadota</taxon>
        <taxon>Alphaproteobacteria</taxon>
        <taxon>Sphingomonadales</taxon>
        <taxon>Sphingomonadaceae</taxon>
        <taxon>Novosphingobium</taxon>
    </lineage>
</organism>
<dbReference type="RefSeq" id="WP_036526825.1">
    <property type="nucleotide sequence ID" value="NZ_CP017075.1"/>
</dbReference>
<dbReference type="InterPro" id="IPR023214">
    <property type="entry name" value="HAD_sf"/>
</dbReference>
<keyword evidence="4" id="KW-0460">Magnesium</keyword>
<evidence type="ECO:0000256" key="2">
    <source>
        <dbReference type="ARBA" id="ARBA00008770"/>
    </source>
</evidence>
<gene>
    <name evidence="5" type="ORF">BV97_03134</name>
</gene>
<dbReference type="PANTHER" id="PTHR43768">
    <property type="entry name" value="TREHALOSE 6-PHOSPHATE PHOSPHATASE"/>
    <property type="match status" value="1"/>
</dbReference>
<dbReference type="eggNOG" id="COG1877">
    <property type="taxonomic scope" value="Bacteria"/>
</dbReference>
<dbReference type="InterPro" id="IPR006379">
    <property type="entry name" value="HAD-SF_hydro_IIB"/>
</dbReference>
<dbReference type="Proteomes" id="UP000024329">
    <property type="component" value="Unassembled WGS sequence"/>
</dbReference>
<protein>
    <recommendedName>
        <fullName evidence="4">Trehalose 6-phosphate phosphatase</fullName>
        <ecNumber evidence="4">3.1.3.12</ecNumber>
    </recommendedName>
</protein>
<comment type="similarity">
    <text evidence="2 4">Belongs to the trehalose phosphatase family.</text>
</comment>
<dbReference type="NCBIfam" id="TIGR00685">
    <property type="entry name" value="T6PP"/>
    <property type="match status" value="1"/>
</dbReference>
<comment type="caution">
    <text evidence="5">The sequence shown here is derived from an EMBL/GenBank/DDBJ whole genome shotgun (WGS) entry which is preliminary data.</text>
</comment>
<reference evidence="5 6" key="1">
    <citation type="submission" date="2014-03" db="EMBL/GenBank/DDBJ databases">
        <title>Whole genome sequence of Novosphingobium resinovorum KF1.</title>
        <authorList>
            <person name="Gan H.M."/>
            <person name="Gan H.Y."/>
            <person name="Chew T.H."/>
            <person name="Savka M.A."/>
        </authorList>
    </citation>
    <scope>NUCLEOTIDE SEQUENCE [LARGE SCALE GENOMIC DNA]</scope>
    <source>
        <strain evidence="5 6">KF1</strain>
    </source>
</reference>
<dbReference type="SUPFAM" id="SSF56784">
    <property type="entry name" value="HAD-like"/>
    <property type="match status" value="1"/>
</dbReference>
<evidence type="ECO:0000256" key="3">
    <source>
        <dbReference type="ARBA" id="ARBA00022801"/>
    </source>
</evidence>
<proteinExistence type="inferred from homology"/>
<dbReference type="GO" id="GO:0046872">
    <property type="term" value="F:metal ion binding"/>
    <property type="evidence" value="ECO:0007669"/>
    <property type="project" value="UniProtKB-KW"/>
</dbReference>
<dbReference type="OrthoDB" id="9814913at2"/>
<comment type="function">
    <text evidence="4">Removes the phosphate from trehalose 6-phosphate to produce free trehalose.</text>
</comment>
<comment type="cofactor">
    <cofactor evidence="4">
        <name>Mg(2+)</name>
        <dbReference type="ChEBI" id="CHEBI:18420"/>
    </cofactor>
</comment>
<dbReference type="Pfam" id="PF02358">
    <property type="entry name" value="Trehalose_PPase"/>
    <property type="match status" value="1"/>
</dbReference>
<dbReference type="EC" id="3.1.3.12" evidence="4"/>
<keyword evidence="3 4" id="KW-0378">Hydrolase</keyword>
<dbReference type="InterPro" id="IPR003337">
    <property type="entry name" value="Trehalose_PPase"/>
</dbReference>
<dbReference type="GO" id="GO:0004805">
    <property type="term" value="F:trehalose-phosphatase activity"/>
    <property type="evidence" value="ECO:0007669"/>
    <property type="project" value="UniProtKB-EC"/>
</dbReference>
<comment type="pathway">
    <text evidence="1 4">Glycan biosynthesis; trehalose biosynthesis.</text>
</comment>
<evidence type="ECO:0000256" key="4">
    <source>
        <dbReference type="RuleBase" id="RU361117"/>
    </source>
</evidence>
<name>A0A031JSE6_9SPHN</name>
<dbReference type="EMBL" id="JFYZ01000015">
    <property type="protein sequence ID" value="EZP80716.1"/>
    <property type="molecule type" value="Genomic_DNA"/>
</dbReference>
<evidence type="ECO:0000313" key="6">
    <source>
        <dbReference type="Proteomes" id="UP000024329"/>
    </source>
</evidence>
<dbReference type="NCBIfam" id="TIGR01484">
    <property type="entry name" value="HAD-SF-IIB"/>
    <property type="match status" value="1"/>
</dbReference>
<dbReference type="InterPro" id="IPR036412">
    <property type="entry name" value="HAD-like_sf"/>
</dbReference>
<dbReference type="PATRIC" id="fig|158500.4.peg.3198"/>
<dbReference type="InterPro" id="IPR044651">
    <property type="entry name" value="OTSB-like"/>
</dbReference>
<dbReference type="STRING" id="158500.BES08_11800"/>
<dbReference type="UniPathway" id="UPA00299"/>
<dbReference type="Gene3D" id="3.40.50.1000">
    <property type="entry name" value="HAD superfamily/HAD-like"/>
    <property type="match status" value="1"/>
</dbReference>
<keyword evidence="4" id="KW-0479">Metal-binding</keyword>
<dbReference type="PANTHER" id="PTHR43768:SF3">
    <property type="entry name" value="TREHALOSE 6-PHOSPHATE PHOSPHATASE"/>
    <property type="match status" value="1"/>
</dbReference>
<accession>A0A031JSE6</accession>
<evidence type="ECO:0000313" key="5">
    <source>
        <dbReference type="EMBL" id="EZP80716.1"/>
    </source>
</evidence>
<sequence length="274" mass="29038">MTNSSDGPSQAAHRDCFFTTDTVLGRPPCLCLSQSTALFLDFDGTLVEIADHPHDVVVSEFLPPLLVQLSRKLDGRLAIVTGRSIAALEALLGPISLAIAGSHGGEFRPAADAEIEPLAAPLPGAVVDELNRFARASGGLLVEPKPFSAAIHYRHHPEVLPNLRACTESLAAEFGLAIKHGKKVIEVTMPGSDKGSAVERFMALPAFDGAIPIFIGDDVTDEDAFAAVRRYDGEGVLVGAPRPTAATSRLDGVAEVHRWLEAGLEAVHKGDFRP</sequence>
<comment type="catalytic activity">
    <reaction evidence="4">
        <text>alpha,alpha-trehalose 6-phosphate + H2O = alpha,alpha-trehalose + phosphate</text>
        <dbReference type="Rhea" id="RHEA:23420"/>
        <dbReference type="ChEBI" id="CHEBI:15377"/>
        <dbReference type="ChEBI" id="CHEBI:16551"/>
        <dbReference type="ChEBI" id="CHEBI:43474"/>
        <dbReference type="ChEBI" id="CHEBI:58429"/>
        <dbReference type="EC" id="3.1.3.12"/>
    </reaction>
</comment>
<dbReference type="AlphaFoldDB" id="A0A031JSE6"/>
<dbReference type="GO" id="GO:0005992">
    <property type="term" value="P:trehalose biosynthetic process"/>
    <property type="evidence" value="ECO:0007669"/>
    <property type="project" value="UniProtKB-UniPathway"/>
</dbReference>